<evidence type="ECO:0000259" key="1">
    <source>
        <dbReference type="PROSITE" id="PS51729"/>
    </source>
</evidence>
<dbReference type="PANTHER" id="PTHR31435">
    <property type="entry name" value="PROTEIN NATD1"/>
    <property type="match status" value="1"/>
</dbReference>
<reference evidence="2" key="1">
    <citation type="submission" date="2021-04" db="EMBL/GenBank/DDBJ databases">
        <title>Taxonomic assessment of Weissella genus.</title>
        <authorList>
            <person name="Fanelli F."/>
            <person name="Chieffi D."/>
            <person name="Dell'Aquila A."/>
            <person name="Gyu-Sung C."/>
            <person name="Franz C.M.A.P."/>
            <person name="Fusco V."/>
        </authorList>
    </citation>
    <scope>NUCLEOTIDE SEQUENCE</scope>
    <source>
        <strain evidence="2">LMG 25373</strain>
    </source>
</reference>
<dbReference type="EMBL" id="JAGMVS010000040">
    <property type="protein sequence ID" value="MCM2436870.1"/>
    <property type="molecule type" value="Genomic_DNA"/>
</dbReference>
<dbReference type="CDD" id="cd04301">
    <property type="entry name" value="NAT_SF"/>
    <property type="match status" value="1"/>
</dbReference>
<protein>
    <submittedName>
        <fullName evidence="2">N-acetyltransferase</fullName>
    </submittedName>
</protein>
<evidence type="ECO:0000313" key="2">
    <source>
        <dbReference type="EMBL" id="MCM2436870.1"/>
    </source>
</evidence>
<dbReference type="RefSeq" id="WP_205144011.1">
    <property type="nucleotide sequence ID" value="NZ_JAFBDN010000017.1"/>
</dbReference>
<dbReference type="Proteomes" id="UP001057481">
    <property type="component" value="Unassembled WGS sequence"/>
</dbReference>
<dbReference type="Gene3D" id="3.40.630.30">
    <property type="match status" value="1"/>
</dbReference>
<dbReference type="PROSITE" id="PS51729">
    <property type="entry name" value="GNAT_YJDJ"/>
    <property type="match status" value="1"/>
</dbReference>
<organism evidence="2 3">
    <name type="scientific">Periweissella beninensis</name>
    <dbReference type="NCBI Taxonomy" id="504936"/>
    <lineage>
        <taxon>Bacteria</taxon>
        <taxon>Bacillati</taxon>
        <taxon>Bacillota</taxon>
        <taxon>Bacilli</taxon>
        <taxon>Lactobacillales</taxon>
        <taxon>Lactobacillaceae</taxon>
        <taxon>Periweissella</taxon>
    </lineage>
</organism>
<dbReference type="InterPro" id="IPR016181">
    <property type="entry name" value="Acyl_CoA_acyltransferase"/>
</dbReference>
<sequence>MKFNFKQNKIVYQDNLAHELAVIEYQPKNGDNTIWEITRTFVDPQLRGQGIAQKLLSQLVTLAIANNKKLDPICSYAVAAFARDPKLQALQAK</sequence>
<dbReference type="PANTHER" id="PTHR31435:SF9">
    <property type="entry name" value="PROTEIN NATD1"/>
    <property type="match status" value="1"/>
</dbReference>
<comment type="caution">
    <text evidence="2">The sequence shown here is derived from an EMBL/GenBank/DDBJ whole genome shotgun (WGS) entry which is preliminary data.</text>
</comment>
<proteinExistence type="predicted"/>
<dbReference type="SUPFAM" id="SSF55729">
    <property type="entry name" value="Acyl-CoA N-acyltransferases (Nat)"/>
    <property type="match status" value="1"/>
</dbReference>
<dbReference type="InterPro" id="IPR045057">
    <property type="entry name" value="Gcn5-rel_NAT"/>
</dbReference>
<keyword evidence="3" id="KW-1185">Reference proteome</keyword>
<dbReference type="InterPro" id="IPR031165">
    <property type="entry name" value="GNAT_YJDJ"/>
</dbReference>
<name>A0ABT0VKB1_9LACO</name>
<feature type="domain" description="N-acetyltransferase" evidence="1">
    <location>
        <begin position="2"/>
        <end position="92"/>
    </location>
</feature>
<evidence type="ECO:0000313" key="3">
    <source>
        <dbReference type="Proteomes" id="UP001057481"/>
    </source>
</evidence>
<accession>A0ABT0VKB1</accession>
<dbReference type="Pfam" id="PF14542">
    <property type="entry name" value="Acetyltransf_CG"/>
    <property type="match status" value="1"/>
</dbReference>
<gene>
    <name evidence="2" type="ORF">KAK10_02845</name>
</gene>